<dbReference type="KEGG" id="psym:J1N51_01830"/>
<accession>A0A975DC72</accession>
<organism evidence="1 2">
    <name type="scientific">Psychrosphaera ytuae</name>
    <dbReference type="NCBI Taxonomy" id="2820710"/>
    <lineage>
        <taxon>Bacteria</taxon>
        <taxon>Pseudomonadati</taxon>
        <taxon>Pseudomonadota</taxon>
        <taxon>Gammaproteobacteria</taxon>
        <taxon>Alteromonadales</taxon>
        <taxon>Pseudoalteromonadaceae</taxon>
        <taxon>Psychrosphaera</taxon>
    </lineage>
</organism>
<dbReference type="PANTHER" id="PTHR43885:SF1">
    <property type="entry name" value="SUPERFAMILY HYDROLASE, PUTATIVE (AFU_ORTHOLOGUE AFUA_4G13290)-RELATED"/>
    <property type="match status" value="1"/>
</dbReference>
<dbReference type="InterPro" id="IPR036412">
    <property type="entry name" value="HAD-like_sf"/>
</dbReference>
<dbReference type="PANTHER" id="PTHR43885">
    <property type="entry name" value="HALOACID DEHALOGENASE-LIKE HYDROLASE"/>
    <property type="match status" value="1"/>
</dbReference>
<dbReference type="RefSeq" id="WP_208832303.1">
    <property type="nucleotide sequence ID" value="NZ_CP072110.1"/>
</dbReference>
<keyword evidence="2" id="KW-1185">Reference proteome</keyword>
<evidence type="ECO:0000313" key="2">
    <source>
        <dbReference type="Proteomes" id="UP000682739"/>
    </source>
</evidence>
<dbReference type="Pfam" id="PF13419">
    <property type="entry name" value="HAD_2"/>
    <property type="match status" value="1"/>
</dbReference>
<dbReference type="InterPro" id="IPR041492">
    <property type="entry name" value="HAD_2"/>
</dbReference>
<sequence>MTIKLLNNKLSGVLFDLDNTLVSCTMNFKEMRRAVGCPEGVDILVHVSALDENLREQAHETIIDIEVADAQLSEPFDGLTELFEFLNHQDIPTGIITRNCLEAARLKLQRANLSTDILITREDFPAKPHPGALLHVANSWNLNTRNMLFVGDYKYDLLAANNAQMPSCLVHNEKDSPFTSMASYVTEDLITLKQDLKPFIQRNRLDL</sequence>
<dbReference type="NCBIfam" id="TIGR01549">
    <property type="entry name" value="HAD-SF-IA-v1"/>
    <property type="match status" value="1"/>
</dbReference>
<reference evidence="1" key="1">
    <citation type="submission" date="2021-03" db="EMBL/GenBank/DDBJ databases">
        <title>Description of Psychrosphaera ytuae sp. nov. isolated from deep sea sediment of South China Sea.</title>
        <authorList>
            <person name="Zhang J."/>
            <person name="Xu X.-D."/>
        </authorList>
    </citation>
    <scope>NUCLEOTIDE SEQUENCE</scope>
    <source>
        <strain evidence="1">MTZ26</strain>
    </source>
</reference>
<protein>
    <submittedName>
        <fullName evidence="1">HAD family hydrolase</fullName>
    </submittedName>
</protein>
<dbReference type="SFLD" id="SFLDG01129">
    <property type="entry name" value="C1.5:_HAD__Beta-PGM__Phosphata"/>
    <property type="match status" value="1"/>
</dbReference>
<gene>
    <name evidence="1" type="ORF">J1N51_01830</name>
</gene>
<keyword evidence="1" id="KW-0378">Hydrolase</keyword>
<dbReference type="Gene3D" id="1.10.260.80">
    <property type="match status" value="1"/>
</dbReference>
<dbReference type="AlphaFoldDB" id="A0A975DC72"/>
<dbReference type="SFLD" id="SFLDS00003">
    <property type="entry name" value="Haloacid_Dehalogenase"/>
    <property type="match status" value="1"/>
</dbReference>
<proteinExistence type="predicted"/>
<dbReference type="GO" id="GO:0016787">
    <property type="term" value="F:hydrolase activity"/>
    <property type="evidence" value="ECO:0007669"/>
    <property type="project" value="UniProtKB-KW"/>
</dbReference>
<name>A0A975DC72_9GAMM</name>
<dbReference type="Proteomes" id="UP000682739">
    <property type="component" value="Chromosome"/>
</dbReference>
<dbReference type="EMBL" id="CP072110">
    <property type="protein sequence ID" value="QTH64248.1"/>
    <property type="molecule type" value="Genomic_DNA"/>
</dbReference>
<evidence type="ECO:0000313" key="1">
    <source>
        <dbReference type="EMBL" id="QTH64248.1"/>
    </source>
</evidence>
<dbReference type="InterPro" id="IPR006439">
    <property type="entry name" value="HAD-SF_hydro_IA"/>
</dbReference>
<dbReference type="Gene3D" id="3.40.50.1000">
    <property type="entry name" value="HAD superfamily/HAD-like"/>
    <property type="match status" value="1"/>
</dbReference>
<dbReference type="InterPro" id="IPR023214">
    <property type="entry name" value="HAD_sf"/>
</dbReference>
<dbReference type="SUPFAM" id="SSF56784">
    <property type="entry name" value="HAD-like"/>
    <property type="match status" value="1"/>
</dbReference>